<protein>
    <submittedName>
        <fullName evidence="2">Crp/Fnr family transcriptional regulator</fullName>
    </submittedName>
</protein>
<dbReference type="Proteomes" id="UP001500101">
    <property type="component" value="Unassembled WGS sequence"/>
</dbReference>
<sequence>MEFNEIAQSIFLLNQEDLEKLSQLVEIQKVSKNTCFIEAEKTTPYLYFQQTGICRIFYHKEEKEVVLAFTFPGEAILSLNSYIHGKKGYESIQALEDSILYRLSIAQLQELYKDSVGIANWGRKLAELESVKIEERLMLRLFKSSRESYHELLKKAPNITNRIKLGYIASYLGISQVTLSRIRGIKK</sequence>
<dbReference type="Pfam" id="PF00027">
    <property type="entry name" value="cNMP_binding"/>
    <property type="match status" value="1"/>
</dbReference>
<evidence type="ECO:0000313" key="3">
    <source>
        <dbReference type="Proteomes" id="UP001500101"/>
    </source>
</evidence>
<dbReference type="InterPro" id="IPR000595">
    <property type="entry name" value="cNMP-bd_dom"/>
</dbReference>
<name>A0ABP7YCH3_9SPHI</name>
<evidence type="ECO:0000259" key="1">
    <source>
        <dbReference type="Pfam" id="PF00027"/>
    </source>
</evidence>
<organism evidence="2 3">
    <name type="scientific">Sphingobacterium kyonggiense</name>
    <dbReference type="NCBI Taxonomy" id="714075"/>
    <lineage>
        <taxon>Bacteria</taxon>
        <taxon>Pseudomonadati</taxon>
        <taxon>Bacteroidota</taxon>
        <taxon>Sphingobacteriia</taxon>
        <taxon>Sphingobacteriales</taxon>
        <taxon>Sphingobacteriaceae</taxon>
        <taxon>Sphingobacterium</taxon>
    </lineage>
</organism>
<comment type="caution">
    <text evidence="2">The sequence shown here is derived from an EMBL/GenBank/DDBJ whole genome shotgun (WGS) entry which is preliminary data.</text>
</comment>
<dbReference type="EMBL" id="BAAAZI010000004">
    <property type="protein sequence ID" value="GAA4134097.1"/>
    <property type="molecule type" value="Genomic_DNA"/>
</dbReference>
<gene>
    <name evidence="2" type="ORF">GCM10022216_06740</name>
</gene>
<evidence type="ECO:0000313" key="2">
    <source>
        <dbReference type="EMBL" id="GAA4134097.1"/>
    </source>
</evidence>
<dbReference type="InterPro" id="IPR018490">
    <property type="entry name" value="cNMP-bd_dom_sf"/>
</dbReference>
<accession>A0ABP7YCH3</accession>
<dbReference type="RefSeq" id="WP_344673270.1">
    <property type="nucleotide sequence ID" value="NZ_BAAAZI010000004.1"/>
</dbReference>
<dbReference type="Gene3D" id="2.60.120.10">
    <property type="entry name" value="Jelly Rolls"/>
    <property type="match status" value="1"/>
</dbReference>
<keyword evidence="3" id="KW-1185">Reference proteome</keyword>
<reference evidence="3" key="1">
    <citation type="journal article" date="2019" name="Int. J. Syst. Evol. Microbiol.">
        <title>The Global Catalogue of Microorganisms (GCM) 10K type strain sequencing project: providing services to taxonomists for standard genome sequencing and annotation.</title>
        <authorList>
            <consortium name="The Broad Institute Genomics Platform"/>
            <consortium name="The Broad Institute Genome Sequencing Center for Infectious Disease"/>
            <person name="Wu L."/>
            <person name="Ma J."/>
        </authorList>
    </citation>
    <scope>NUCLEOTIDE SEQUENCE [LARGE SCALE GENOMIC DNA]</scope>
    <source>
        <strain evidence="3">JCM 16704</strain>
    </source>
</reference>
<dbReference type="InterPro" id="IPR014710">
    <property type="entry name" value="RmlC-like_jellyroll"/>
</dbReference>
<feature type="domain" description="Cyclic nucleotide-binding" evidence="1">
    <location>
        <begin position="28"/>
        <end position="114"/>
    </location>
</feature>
<dbReference type="SUPFAM" id="SSF51206">
    <property type="entry name" value="cAMP-binding domain-like"/>
    <property type="match status" value="1"/>
</dbReference>
<proteinExistence type="predicted"/>